<evidence type="ECO:0000313" key="14">
    <source>
        <dbReference type="Proteomes" id="UP000321907"/>
    </source>
</evidence>
<dbReference type="Pfam" id="PF04452">
    <property type="entry name" value="Methyltrans_RNA"/>
    <property type="match status" value="1"/>
</dbReference>
<evidence type="ECO:0000256" key="2">
    <source>
        <dbReference type="ARBA" id="ARBA00005528"/>
    </source>
</evidence>
<dbReference type="InterPro" id="IPR029026">
    <property type="entry name" value="tRNA_m1G_MTases_N"/>
</dbReference>
<comment type="similarity">
    <text evidence="2 10">Belongs to the RNA methyltransferase RsmE family.</text>
</comment>
<comment type="function">
    <text evidence="8 10">Specifically methylates the N3 position of the uracil ring of uridine 1498 (m3U1498) in 16S rRNA. Acts on the fully assembled 30S ribosomal subunit.</text>
</comment>
<feature type="domain" description="Ribosomal RNA small subunit methyltransferase E PUA-like" evidence="12">
    <location>
        <begin position="33"/>
        <end position="75"/>
    </location>
</feature>
<keyword evidence="5 10" id="KW-0489">Methyltransferase</keyword>
<proteinExistence type="inferred from homology"/>
<keyword evidence="6 10" id="KW-0808">Transferase</keyword>
<dbReference type="PIRSF" id="PIRSF015601">
    <property type="entry name" value="MTase_slr0722"/>
    <property type="match status" value="1"/>
</dbReference>
<comment type="catalytic activity">
    <reaction evidence="9 10">
        <text>uridine(1498) in 16S rRNA + S-adenosyl-L-methionine = N(3)-methyluridine(1498) in 16S rRNA + S-adenosyl-L-homocysteine + H(+)</text>
        <dbReference type="Rhea" id="RHEA:42920"/>
        <dbReference type="Rhea" id="RHEA-COMP:10283"/>
        <dbReference type="Rhea" id="RHEA-COMP:10284"/>
        <dbReference type="ChEBI" id="CHEBI:15378"/>
        <dbReference type="ChEBI" id="CHEBI:57856"/>
        <dbReference type="ChEBI" id="CHEBI:59789"/>
        <dbReference type="ChEBI" id="CHEBI:65315"/>
        <dbReference type="ChEBI" id="CHEBI:74502"/>
        <dbReference type="EC" id="2.1.1.193"/>
    </reaction>
</comment>
<evidence type="ECO:0000256" key="4">
    <source>
        <dbReference type="ARBA" id="ARBA00022552"/>
    </source>
</evidence>
<gene>
    <name evidence="13" type="ORF">FUA23_13970</name>
</gene>
<dbReference type="EC" id="2.1.1.193" evidence="10"/>
<evidence type="ECO:0000256" key="1">
    <source>
        <dbReference type="ARBA" id="ARBA00004496"/>
    </source>
</evidence>
<evidence type="ECO:0000259" key="11">
    <source>
        <dbReference type="Pfam" id="PF04452"/>
    </source>
</evidence>
<reference evidence="13 14" key="1">
    <citation type="submission" date="2019-08" db="EMBL/GenBank/DDBJ databases">
        <title>Lewinella sp. strain SSH13 Genome sequencing and assembly.</title>
        <authorList>
            <person name="Kim I."/>
        </authorList>
    </citation>
    <scope>NUCLEOTIDE SEQUENCE [LARGE SCALE GENOMIC DNA]</scope>
    <source>
        <strain evidence="13 14">SSH13</strain>
    </source>
</reference>
<dbReference type="InterPro" id="IPR006700">
    <property type="entry name" value="RsmE"/>
</dbReference>
<dbReference type="Proteomes" id="UP000321907">
    <property type="component" value="Unassembled WGS sequence"/>
</dbReference>
<dbReference type="InterPro" id="IPR015947">
    <property type="entry name" value="PUA-like_sf"/>
</dbReference>
<keyword evidence="7 10" id="KW-0949">S-adenosyl-L-methionine</keyword>
<dbReference type="OrthoDB" id="9815641at2"/>
<evidence type="ECO:0000259" key="12">
    <source>
        <dbReference type="Pfam" id="PF20260"/>
    </source>
</evidence>
<evidence type="ECO:0000256" key="5">
    <source>
        <dbReference type="ARBA" id="ARBA00022603"/>
    </source>
</evidence>
<organism evidence="13 14">
    <name type="scientific">Neolewinella aurantiaca</name>
    <dbReference type="NCBI Taxonomy" id="2602767"/>
    <lineage>
        <taxon>Bacteria</taxon>
        <taxon>Pseudomonadati</taxon>
        <taxon>Bacteroidota</taxon>
        <taxon>Saprospiria</taxon>
        <taxon>Saprospirales</taxon>
        <taxon>Lewinellaceae</taxon>
        <taxon>Neolewinella</taxon>
    </lineage>
</organism>
<protein>
    <recommendedName>
        <fullName evidence="10">Ribosomal RNA small subunit methyltransferase E</fullName>
        <ecNumber evidence="10">2.1.1.193</ecNumber>
    </recommendedName>
</protein>
<dbReference type="GO" id="GO:0005737">
    <property type="term" value="C:cytoplasm"/>
    <property type="evidence" value="ECO:0007669"/>
    <property type="project" value="UniProtKB-SubCell"/>
</dbReference>
<dbReference type="PANTHER" id="PTHR30027:SF3">
    <property type="entry name" value="16S RRNA (URACIL(1498)-N(3))-METHYLTRANSFERASE"/>
    <property type="match status" value="1"/>
</dbReference>
<dbReference type="SUPFAM" id="SSF75217">
    <property type="entry name" value="alpha/beta knot"/>
    <property type="match status" value="1"/>
</dbReference>
<evidence type="ECO:0000256" key="10">
    <source>
        <dbReference type="PIRNR" id="PIRNR015601"/>
    </source>
</evidence>
<dbReference type="InterPro" id="IPR046887">
    <property type="entry name" value="RsmE_PUA-like"/>
</dbReference>
<evidence type="ECO:0000256" key="7">
    <source>
        <dbReference type="ARBA" id="ARBA00022691"/>
    </source>
</evidence>
<dbReference type="GO" id="GO:0070042">
    <property type="term" value="F:rRNA (uridine-N3-)-methyltransferase activity"/>
    <property type="evidence" value="ECO:0007669"/>
    <property type="project" value="TreeGrafter"/>
</dbReference>
<feature type="domain" description="Ribosomal RNA small subunit methyltransferase E methyltransferase" evidence="11">
    <location>
        <begin position="86"/>
        <end position="242"/>
    </location>
</feature>
<evidence type="ECO:0000256" key="3">
    <source>
        <dbReference type="ARBA" id="ARBA00022490"/>
    </source>
</evidence>
<keyword evidence="4 10" id="KW-0698">rRNA processing</keyword>
<dbReference type="EMBL" id="VOXD01000021">
    <property type="protein sequence ID" value="TXF88570.1"/>
    <property type="molecule type" value="Genomic_DNA"/>
</dbReference>
<dbReference type="InterPro" id="IPR046886">
    <property type="entry name" value="RsmE_MTase_dom"/>
</dbReference>
<comment type="caution">
    <text evidence="13">The sequence shown here is derived from an EMBL/GenBank/DDBJ whole genome shotgun (WGS) entry which is preliminary data.</text>
</comment>
<dbReference type="Gene3D" id="2.40.240.20">
    <property type="entry name" value="Hypothetical PUA domain-like, domain 1"/>
    <property type="match status" value="1"/>
</dbReference>
<dbReference type="PANTHER" id="PTHR30027">
    <property type="entry name" value="RIBOSOMAL RNA SMALL SUBUNIT METHYLTRANSFERASE E"/>
    <property type="match status" value="1"/>
</dbReference>
<name>A0A5C7FCA4_9BACT</name>
<keyword evidence="3 10" id="KW-0963">Cytoplasm</keyword>
<dbReference type="GO" id="GO:0070475">
    <property type="term" value="P:rRNA base methylation"/>
    <property type="evidence" value="ECO:0007669"/>
    <property type="project" value="TreeGrafter"/>
</dbReference>
<dbReference type="NCBIfam" id="TIGR00046">
    <property type="entry name" value="RsmE family RNA methyltransferase"/>
    <property type="match status" value="1"/>
</dbReference>
<evidence type="ECO:0000256" key="9">
    <source>
        <dbReference type="ARBA" id="ARBA00047944"/>
    </source>
</evidence>
<dbReference type="SUPFAM" id="SSF88697">
    <property type="entry name" value="PUA domain-like"/>
    <property type="match status" value="1"/>
</dbReference>
<comment type="subcellular location">
    <subcellularLocation>
        <location evidence="1 10">Cytoplasm</location>
    </subcellularLocation>
</comment>
<dbReference type="Pfam" id="PF20260">
    <property type="entry name" value="PUA_4"/>
    <property type="match status" value="1"/>
</dbReference>
<accession>A0A5C7FCA4</accession>
<dbReference type="AlphaFoldDB" id="A0A5C7FCA4"/>
<evidence type="ECO:0000256" key="8">
    <source>
        <dbReference type="ARBA" id="ARBA00025699"/>
    </source>
</evidence>
<dbReference type="Gene3D" id="3.40.1280.10">
    <property type="match status" value="1"/>
</dbReference>
<evidence type="ECO:0000313" key="13">
    <source>
        <dbReference type="EMBL" id="TXF88570.1"/>
    </source>
</evidence>
<keyword evidence="14" id="KW-1185">Reference proteome</keyword>
<evidence type="ECO:0000256" key="6">
    <source>
        <dbReference type="ARBA" id="ARBA00022679"/>
    </source>
</evidence>
<dbReference type="CDD" id="cd18084">
    <property type="entry name" value="RsmE-like"/>
    <property type="match status" value="1"/>
</dbReference>
<sequence length="247" mass="27994">MGGPFYSFSEFTSVQLFYDPDLQPGTHPLREVEARHAFQVLRKKVGDRINLVNGRGSWFSAEVAAISKRECLLDVSLVREPQPRAKHQLHLLVAPTKNIDRFEWILEKATEIGIDFIQPILTEHSERKRIRTDRLERVLEAAMKQSLRAWKPELGELLPFERAMELTNPDHDRFLAYLGADGTPLLHESCRKNTSVTIAIGPEGGFSPAEAEMARSHGYKYASLGPNRLRTETAAIAAVHTIEQLNW</sequence>
<dbReference type="InterPro" id="IPR029028">
    <property type="entry name" value="Alpha/beta_knot_MTases"/>
</dbReference>